<dbReference type="PANTHER" id="PTHR24421:SF10">
    <property type="entry name" value="NITRATE_NITRITE SENSOR PROTEIN NARQ"/>
    <property type="match status" value="1"/>
</dbReference>
<dbReference type="InterPro" id="IPR011712">
    <property type="entry name" value="Sig_transdc_His_kin_sub3_dim/P"/>
</dbReference>
<evidence type="ECO:0000259" key="10">
    <source>
        <dbReference type="SMART" id="SM00387"/>
    </source>
</evidence>
<dbReference type="Pfam" id="PF07730">
    <property type="entry name" value="HisKA_3"/>
    <property type="match status" value="1"/>
</dbReference>
<name>A0A543I4G2_9MICO</name>
<evidence type="ECO:0000313" key="11">
    <source>
        <dbReference type="EMBL" id="TQM65449.1"/>
    </source>
</evidence>
<protein>
    <recommendedName>
        <fullName evidence="2">histidine kinase</fullName>
        <ecNumber evidence="2">2.7.13.3</ecNumber>
    </recommendedName>
</protein>
<keyword evidence="9" id="KW-0472">Membrane</keyword>
<dbReference type="Proteomes" id="UP000318331">
    <property type="component" value="Unassembled WGS sequence"/>
</dbReference>
<evidence type="ECO:0000256" key="1">
    <source>
        <dbReference type="ARBA" id="ARBA00000085"/>
    </source>
</evidence>
<sequence>MNTTQPHAPTTARPSALAEHLQPRATYGELWRRTPAALGYLLPTIVIAVGSLALLTVLFSLSLSLALFVAGLYLGIGMFATARWFGTVELARLEAAGMAPISRPVWPRLPAGGNVFRQVCAQARNGHYWLYLLHGMIVGPIVMIFTWSLTISAIAVALAGSTVWAWGWALPDDRRDIGLVIVEGVPGFPLREPLLVSNLVNLALGLVVLVCLPWILHGMMRLQRGLAAAMLGRFRSDDLAAEVENLAASRSAAVSAENVGLRRLERDIHDGPQQRLIRLQMDLAATERMLDSNPDRARVLLTEARTQARDTLEELRALSRGFAPPLLQDRGLAAALVPLAARNGIPTTLESGLPDNRRLAPEVELGAYFVIAELLSNTTKHSGANEVTVVLALIGSSVDTALSIAVMDNGTGGATFAEGHGLSGLRERVTGLRGSIRVASPAGGPTTVTVVLPLPA</sequence>
<dbReference type="Pfam" id="PF02518">
    <property type="entry name" value="HATPase_c"/>
    <property type="match status" value="1"/>
</dbReference>
<evidence type="ECO:0000256" key="8">
    <source>
        <dbReference type="ARBA" id="ARBA00023012"/>
    </source>
</evidence>
<dbReference type="GO" id="GO:0005524">
    <property type="term" value="F:ATP binding"/>
    <property type="evidence" value="ECO:0007669"/>
    <property type="project" value="UniProtKB-KW"/>
</dbReference>
<keyword evidence="12" id="KW-1185">Reference proteome</keyword>
<keyword evidence="3" id="KW-0597">Phosphoprotein</keyword>
<dbReference type="SUPFAM" id="SSF55874">
    <property type="entry name" value="ATPase domain of HSP90 chaperone/DNA topoisomerase II/histidine kinase"/>
    <property type="match status" value="1"/>
</dbReference>
<evidence type="ECO:0000256" key="4">
    <source>
        <dbReference type="ARBA" id="ARBA00022679"/>
    </source>
</evidence>
<evidence type="ECO:0000256" key="5">
    <source>
        <dbReference type="ARBA" id="ARBA00022741"/>
    </source>
</evidence>
<keyword evidence="4" id="KW-0808">Transferase</keyword>
<evidence type="ECO:0000313" key="12">
    <source>
        <dbReference type="Proteomes" id="UP000318331"/>
    </source>
</evidence>
<dbReference type="InterPro" id="IPR003594">
    <property type="entry name" value="HATPase_dom"/>
</dbReference>
<dbReference type="InterPro" id="IPR050482">
    <property type="entry name" value="Sensor_HK_TwoCompSys"/>
</dbReference>
<feature type="transmembrane region" description="Helical" evidence="9">
    <location>
        <begin position="195"/>
        <end position="216"/>
    </location>
</feature>
<dbReference type="Gene3D" id="3.30.565.10">
    <property type="entry name" value="Histidine kinase-like ATPase, C-terminal domain"/>
    <property type="match status" value="1"/>
</dbReference>
<dbReference type="SMART" id="SM00387">
    <property type="entry name" value="HATPase_c"/>
    <property type="match status" value="1"/>
</dbReference>
<dbReference type="RefSeq" id="WP_141915204.1">
    <property type="nucleotide sequence ID" value="NZ_BAAAYS010000013.1"/>
</dbReference>
<dbReference type="OrthoDB" id="5242012at2"/>
<reference evidence="11 12" key="1">
    <citation type="submission" date="2019-06" db="EMBL/GenBank/DDBJ databases">
        <title>Sequencing the genomes of 1000 actinobacteria strains.</title>
        <authorList>
            <person name="Klenk H.-P."/>
        </authorList>
    </citation>
    <scope>NUCLEOTIDE SEQUENCE [LARGE SCALE GENOMIC DNA]</scope>
    <source>
        <strain evidence="11 12">DSM 18031</strain>
    </source>
</reference>
<dbReference type="InterPro" id="IPR025828">
    <property type="entry name" value="Put_sensor_dom"/>
</dbReference>
<evidence type="ECO:0000256" key="9">
    <source>
        <dbReference type="SAM" id="Phobius"/>
    </source>
</evidence>
<dbReference type="CDD" id="cd16917">
    <property type="entry name" value="HATPase_UhpB-NarQ-NarX-like"/>
    <property type="match status" value="1"/>
</dbReference>
<dbReference type="AlphaFoldDB" id="A0A543I4G2"/>
<organism evidence="11 12">
    <name type="scientific">Klugiella xanthotipulae</name>
    <dbReference type="NCBI Taxonomy" id="244735"/>
    <lineage>
        <taxon>Bacteria</taxon>
        <taxon>Bacillati</taxon>
        <taxon>Actinomycetota</taxon>
        <taxon>Actinomycetes</taxon>
        <taxon>Micrococcales</taxon>
        <taxon>Microbacteriaceae</taxon>
        <taxon>Klugiella</taxon>
    </lineage>
</organism>
<dbReference type="PANTHER" id="PTHR24421">
    <property type="entry name" value="NITRATE/NITRITE SENSOR PROTEIN NARX-RELATED"/>
    <property type="match status" value="1"/>
</dbReference>
<dbReference type="EMBL" id="VFPN01000001">
    <property type="protein sequence ID" value="TQM65449.1"/>
    <property type="molecule type" value="Genomic_DNA"/>
</dbReference>
<keyword evidence="6 11" id="KW-0418">Kinase</keyword>
<feature type="domain" description="Histidine kinase/HSP90-like ATPase" evidence="10">
    <location>
        <begin position="362"/>
        <end position="456"/>
    </location>
</feature>
<gene>
    <name evidence="11" type="ORF">FB466_0251</name>
</gene>
<dbReference type="Pfam" id="PF13796">
    <property type="entry name" value="Sensor"/>
    <property type="match status" value="1"/>
</dbReference>
<keyword evidence="9" id="KW-1133">Transmembrane helix</keyword>
<keyword evidence="7" id="KW-0067">ATP-binding</keyword>
<dbReference type="Gene3D" id="1.20.5.1930">
    <property type="match status" value="1"/>
</dbReference>
<keyword evidence="5" id="KW-0547">Nucleotide-binding</keyword>
<evidence type="ECO:0000256" key="3">
    <source>
        <dbReference type="ARBA" id="ARBA00022553"/>
    </source>
</evidence>
<evidence type="ECO:0000256" key="7">
    <source>
        <dbReference type="ARBA" id="ARBA00022840"/>
    </source>
</evidence>
<accession>A0A543I4G2</accession>
<dbReference type="GO" id="GO:0000155">
    <property type="term" value="F:phosphorelay sensor kinase activity"/>
    <property type="evidence" value="ECO:0007669"/>
    <property type="project" value="InterPro"/>
</dbReference>
<keyword evidence="9" id="KW-0812">Transmembrane</keyword>
<comment type="caution">
    <text evidence="11">The sequence shown here is derived from an EMBL/GenBank/DDBJ whole genome shotgun (WGS) entry which is preliminary data.</text>
</comment>
<proteinExistence type="predicted"/>
<feature type="transmembrane region" description="Helical" evidence="9">
    <location>
        <begin position="141"/>
        <end position="166"/>
    </location>
</feature>
<evidence type="ECO:0000256" key="2">
    <source>
        <dbReference type="ARBA" id="ARBA00012438"/>
    </source>
</evidence>
<dbReference type="EC" id="2.7.13.3" evidence="2"/>
<dbReference type="GO" id="GO:0046983">
    <property type="term" value="F:protein dimerization activity"/>
    <property type="evidence" value="ECO:0007669"/>
    <property type="project" value="InterPro"/>
</dbReference>
<feature type="transmembrane region" description="Helical" evidence="9">
    <location>
        <begin position="37"/>
        <end position="59"/>
    </location>
</feature>
<evidence type="ECO:0000256" key="6">
    <source>
        <dbReference type="ARBA" id="ARBA00022777"/>
    </source>
</evidence>
<keyword evidence="8" id="KW-0902">Two-component regulatory system</keyword>
<feature type="transmembrane region" description="Helical" evidence="9">
    <location>
        <begin position="65"/>
        <end position="85"/>
    </location>
</feature>
<dbReference type="InterPro" id="IPR036890">
    <property type="entry name" value="HATPase_C_sf"/>
</dbReference>
<comment type="catalytic activity">
    <reaction evidence="1">
        <text>ATP + protein L-histidine = ADP + protein N-phospho-L-histidine.</text>
        <dbReference type="EC" id="2.7.13.3"/>
    </reaction>
</comment>
<dbReference type="GO" id="GO:0016020">
    <property type="term" value="C:membrane"/>
    <property type="evidence" value="ECO:0007669"/>
    <property type="project" value="InterPro"/>
</dbReference>